<feature type="compositionally biased region" description="Basic residues" evidence="15">
    <location>
        <begin position="55"/>
        <end position="65"/>
    </location>
</feature>
<accession>A0A6A4JTV2</accession>
<keyword evidence="5 12" id="KW-0479">Metal-binding</keyword>
<feature type="active site" evidence="11">
    <location>
        <position position="629"/>
    </location>
</feature>
<keyword evidence="7" id="KW-0378">Hydrolase</keyword>
<dbReference type="OrthoDB" id="498125at2759"/>
<dbReference type="PROSITE" id="PS00727">
    <property type="entry name" value="AP_NUCLEASE_F1_2"/>
    <property type="match status" value="1"/>
</dbReference>
<feature type="compositionally biased region" description="Basic and acidic residues" evidence="15">
    <location>
        <begin position="253"/>
        <end position="277"/>
    </location>
</feature>
<comment type="cofactor">
    <cofactor evidence="2">
        <name>Mn(2+)</name>
        <dbReference type="ChEBI" id="CHEBI:29035"/>
    </cofactor>
</comment>
<feature type="compositionally biased region" description="Basic and acidic residues" evidence="15">
    <location>
        <begin position="316"/>
        <end position="336"/>
    </location>
</feature>
<comment type="similarity">
    <text evidence="4 14">Belongs to the DNA repair enzymes AP/ExoA family.</text>
</comment>
<dbReference type="PANTHER" id="PTHR22748">
    <property type="entry name" value="AP ENDONUCLEASE"/>
    <property type="match status" value="1"/>
</dbReference>
<dbReference type="CDD" id="cd09087">
    <property type="entry name" value="Ape1-like_AP-endo"/>
    <property type="match status" value="1"/>
</dbReference>
<comment type="caution">
    <text evidence="17">The sequence shown here is derived from an EMBL/GenBank/DDBJ whole genome shotgun (WGS) entry which is preliminary data.</text>
</comment>
<evidence type="ECO:0000256" key="6">
    <source>
        <dbReference type="ARBA" id="ARBA00022763"/>
    </source>
</evidence>
<feature type="site" description="Important for catalytic activity" evidence="13">
    <location>
        <position position="740"/>
    </location>
</feature>
<dbReference type="Pfam" id="PF03372">
    <property type="entry name" value="Exo_endo_phos"/>
    <property type="match status" value="1"/>
</dbReference>
<evidence type="ECO:0000256" key="5">
    <source>
        <dbReference type="ARBA" id="ARBA00022723"/>
    </source>
</evidence>
<dbReference type="EC" id="3.1.-.-" evidence="14"/>
<proteinExistence type="inferred from homology"/>
<evidence type="ECO:0000256" key="10">
    <source>
        <dbReference type="ARBA" id="ARBA00023242"/>
    </source>
</evidence>
<keyword evidence="10" id="KW-0539">Nucleus</keyword>
<feature type="binding site" evidence="12">
    <location>
        <position position="765"/>
    </location>
    <ligand>
        <name>Mg(2+)</name>
        <dbReference type="ChEBI" id="CHEBI:18420"/>
        <label>1</label>
    </ligand>
</feature>
<keyword evidence="18" id="KW-1185">Reference proteome</keyword>
<dbReference type="NCBIfam" id="TIGR00195">
    <property type="entry name" value="exoDNase_III"/>
    <property type="match status" value="1"/>
</dbReference>
<dbReference type="PANTHER" id="PTHR22748:SF6">
    <property type="entry name" value="DNA-(APURINIC OR APYRIMIDINIC SITE) ENDONUCLEASE"/>
    <property type="match status" value="1"/>
</dbReference>
<dbReference type="EMBL" id="WIXP02000009">
    <property type="protein sequence ID" value="KAF6204889.1"/>
    <property type="molecule type" value="Genomic_DNA"/>
</dbReference>
<dbReference type="GO" id="GO:0008311">
    <property type="term" value="F:double-stranded DNA 3'-5' DNA exonuclease activity"/>
    <property type="evidence" value="ECO:0007669"/>
    <property type="project" value="UniProtKB-EC"/>
</dbReference>
<feature type="compositionally biased region" description="Basic and acidic residues" evidence="15">
    <location>
        <begin position="376"/>
        <end position="385"/>
    </location>
</feature>
<keyword evidence="6 14" id="KW-0227">DNA damage</keyword>
<feature type="region of interest" description="Disordered" evidence="15">
    <location>
        <begin position="51"/>
        <end position="515"/>
    </location>
</feature>
<feature type="binding site" evidence="12">
    <location>
        <position position="668"/>
    </location>
    <ligand>
        <name>Mg(2+)</name>
        <dbReference type="ChEBI" id="CHEBI:18420"/>
        <label>1</label>
    </ligand>
</feature>
<evidence type="ECO:0000259" key="16">
    <source>
        <dbReference type="Pfam" id="PF03372"/>
    </source>
</evidence>
<evidence type="ECO:0000256" key="13">
    <source>
        <dbReference type="PIRSR" id="PIRSR604808-3"/>
    </source>
</evidence>
<feature type="binding site" evidence="12">
    <location>
        <position position="766"/>
    </location>
    <ligand>
        <name>Mg(2+)</name>
        <dbReference type="ChEBI" id="CHEBI:18420"/>
        <label>1</label>
    </ligand>
</feature>
<feature type="compositionally biased region" description="Basic and acidic residues" evidence="15">
    <location>
        <begin position="115"/>
        <end position="163"/>
    </location>
</feature>
<dbReference type="GO" id="GO:0046872">
    <property type="term" value="F:metal ion binding"/>
    <property type="evidence" value="ECO:0007669"/>
    <property type="project" value="UniProtKB-KW"/>
</dbReference>
<feature type="binding site" evidence="12">
    <location>
        <position position="557"/>
    </location>
    <ligand>
        <name>Mg(2+)</name>
        <dbReference type="ChEBI" id="CHEBI:18420"/>
        <label>1</label>
    </ligand>
</feature>
<evidence type="ECO:0000313" key="18">
    <source>
        <dbReference type="Proteomes" id="UP000466442"/>
    </source>
</evidence>
<evidence type="ECO:0000256" key="7">
    <source>
        <dbReference type="ARBA" id="ARBA00022801"/>
    </source>
</evidence>
<sequence length="775" mass="86743">MPPKRKPVQKETKAGEAVAAETALVSLENNEEVVENVEKGVDDAVEDIQGASKKAASKKTKKPNNHLKASELKGEVKEQSPDKDDGKENVESTKKEEDNLVGKEKPPRRGAKRGHPVEKAPSTHESELKKEEKEQSPEKNDGKETVETTKKDEDNLVGKEKPPRRGAKRGLPVEVAPSTHESELKKEEKEQSPEKNDGKETVETTKKDEDNLVGKEKPPRRGAKRGHPVEVAPSTHEVQFTLQESELKEEEMEQRTGETVETAKKDEDNLVGKEKPPRRGAKRGHPLEVAPSTHESQQAAEAEPSRTRRGGQKNAQDLEDKVSSEEHPENHNESPVKKRGGKKKVQESEQEVESSKTGRGDQQNAQDDEDVGSAEGHPEDQNEPLRKKRGGKKNVQETEVVGNAEEHPQAQIESPKKKRGGKKNVQEPKTEAEAPKTRRGGPKNVQAAKEVAKEDHELSDDGPSEPVQEEAGAGKRGGRKAKVEQPSKKNGAEPEEKKSKKEEEEPTDFGCEKENKKGEKWNLKISTWNIAGLRAWVKKNGLDFLKEEDADIICFQETKCPEKKVPAEAQVDGYHKYWVNGVKDGYAGVALYSKEKPLSVSYGLNNEVHDEEGRVITAEYEKFYLVTTYVPNSGQGLKTLPKRMEWDKIFLSYLKELDAKKPVILCGDLNVAHQEIDLANPKTNTKSAGFTKEERENMTALLKEGFVDSFRQLYPEKTGCYTFWTYMGNARSRNTGWRLDYFVLSERLMDQVCDVTIRNKVLGSDHCPVTLFIHV</sequence>
<feature type="binding site" evidence="12">
    <location>
        <position position="529"/>
    </location>
    <ligand>
        <name>Mg(2+)</name>
        <dbReference type="ChEBI" id="CHEBI:18420"/>
        <label>1</label>
    </ligand>
</feature>
<evidence type="ECO:0000256" key="11">
    <source>
        <dbReference type="PIRSR" id="PIRSR604808-1"/>
    </source>
</evidence>
<dbReference type="Gene3D" id="3.60.10.10">
    <property type="entry name" value="Endonuclease/exonuclease/phosphatase"/>
    <property type="match status" value="1"/>
</dbReference>
<feature type="site" description="Interaction with DNA substrate" evidence="13">
    <location>
        <position position="766"/>
    </location>
</feature>
<feature type="site" description="Transition state stabilizer" evidence="13">
    <location>
        <position position="670"/>
    </location>
</feature>
<feature type="compositionally biased region" description="Basic and acidic residues" evidence="15">
    <location>
        <begin position="424"/>
        <end position="436"/>
    </location>
</feature>
<comment type="subcellular location">
    <subcellularLocation>
        <location evidence="3">Nucleus</location>
    </subcellularLocation>
</comment>
<evidence type="ECO:0000256" key="3">
    <source>
        <dbReference type="ARBA" id="ARBA00004123"/>
    </source>
</evidence>
<evidence type="ECO:0000256" key="1">
    <source>
        <dbReference type="ARBA" id="ARBA00000493"/>
    </source>
</evidence>
<evidence type="ECO:0000256" key="15">
    <source>
        <dbReference type="SAM" id="MobiDB-lite"/>
    </source>
</evidence>
<dbReference type="PROSITE" id="PS00728">
    <property type="entry name" value="AP_NUCLEASE_F1_3"/>
    <property type="match status" value="1"/>
</dbReference>
<dbReference type="InterPro" id="IPR004808">
    <property type="entry name" value="AP_endonuc_1"/>
</dbReference>
<protein>
    <recommendedName>
        <fullName evidence="14">DNA-(apurinic or apyrimidinic site) endonuclease</fullName>
        <ecNumber evidence="14">3.1.-.-</ecNumber>
    </recommendedName>
</protein>
<evidence type="ECO:0000256" key="14">
    <source>
        <dbReference type="RuleBase" id="RU362131"/>
    </source>
</evidence>
<gene>
    <name evidence="17" type="ORF">GE061_019053</name>
</gene>
<dbReference type="InterPro" id="IPR005135">
    <property type="entry name" value="Endo/exonuclease/phosphatase"/>
</dbReference>
<evidence type="ECO:0000313" key="17">
    <source>
        <dbReference type="EMBL" id="KAF6204889.1"/>
    </source>
</evidence>
<dbReference type="PROSITE" id="PS51435">
    <property type="entry name" value="AP_NUCLEASE_F1_4"/>
    <property type="match status" value="1"/>
</dbReference>
<feature type="binding site" evidence="12">
    <location>
        <position position="670"/>
    </location>
    <ligand>
        <name>Mg(2+)</name>
        <dbReference type="ChEBI" id="CHEBI:18420"/>
        <label>1</label>
    </ligand>
</feature>
<comment type="catalytic activity">
    <reaction evidence="1">
        <text>Exonucleolytic cleavage in the 3'- to 5'-direction to yield nucleoside 5'-phosphates.</text>
        <dbReference type="EC" id="3.1.11.2"/>
    </reaction>
</comment>
<dbReference type="InterPro" id="IPR020848">
    <property type="entry name" value="AP_endonuclease_F1_CS"/>
</dbReference>
<dbReference type="InterPro" id="IPR036691">
    <property type="entry name" value="Endo/exonu/phosph_ase_sf"/>
</dbReference>
<dbReference type="GO" id="GO:0003906">
    <property type="term" value="F:DNA-(apurinic or apyrimidinic site) endonuclease activity"/>
    <property type="evidence" value="ECO:0007669"/>
    <property type="project" value="TreeGrafter"/>
</dbReference>
<keyword evidence="8 12" id="KW-0460">Magnesium</keyword>
<reference evidence="17" key="1">
    <citation type="journal article" date="2021" name="Mol. Ecol. Resour.">
        <title>Apolygus lucorum genome provides insights into omnivorousness and mesophyll feeding.</title>
        <authorList>
            <person name="Liu Y."/>
            <person name="Liu H."/>
            <person name="Wang H."/>
            <person name="Huang T."/>
            <person name="Liu B."/>
            <person name="Yang B."/>
            <person name="Yin L."/>
            <person name="Li B."/>
            <person name="Zhang Y."/>
            <person name="Zhang S."/>
            <person name="Jiang F."/>
            <person name="Zhang X."/>
            <person name="Ren Y."/>
            <person name="Wang B."/>
            <person name="Wang S."/>
            <person name="Lu Y."/>
            <person name="Wu K."/>
            <person name="Fan W."/>
            <person name="Wang G."/>
        </authorList>
    </citation>
    <scope>NUCLEOTIDE SEQUENCE</scope>
    <source>
        <strain evidence="17">12Hb</strain>
    </source>
</reference>
<keyword evidence="12" id="KW-0464">Manganese</keyword>
<keyword evidence="9 14" id="KW-0234">DNA repair</keyword>
<organism evidence="17 18">
    <name type="scientific">Apolygus lucorum</name>
    <name type="common">Small green plant bug</name>
    <name type="synonym">Lygocoris lucorum</name>
    <dbReference type="NCBI Taxonomy" id="248454"/>
    <lineage>
        <taxon>Eukaryota</taxon>
        <taxon>Metazoa</taxon>
        <taxon>Ecdysozoa</taxon>
        <taxon>Arthropoda</taxon>
        <taxon>Hexapoda</taxon>
        <taxon>Insecta</taxon>
        <taxon>Pterygota</taxon>
        <taxon>Neoptera</taxon>
        <taxon>Paraneoptera</taxon>
        <taxon>Hemiptera</taxon>
        <taxon>Heteroptera</taxon>
        <taxon>Panheteroptera</taxon>
        <taxon>Cimicomorpha</taxon>
        <taxon>Miridae</taxon>
        <taxon>Mirini</taxon>
        <taxon>Apolygus</taxon>
    </lineage>
</organism>
<dbReference type="GO" id="GO:0005634">
    <property type="term" value="C:nucleus"/>
    <property type="evidence" value="ECO:0007669"/>
    <property type="project" value="UniProtKB-SubCell"/>
</dbReference>
<dbReference type="Proteomes" id="UP000466442">
    <property type="component" value="Linkage Group LG9"/>
</dbReference>
<evidence type="ECO:0000256" key="8">
    <source>
        <dbReference type="ARBA" id="ARBA00022842"/>
    </source>
</evidence>
<evidence type="ECO:0000256" key="9">
    <source>
        <dbReference type="ARBA" id="ARBA00023204"/>
    </source>
</evidence>
<dbReference type="GO" id="GO:0003677">
    <property type="term" value="F:DNA binding"/>
    <property type="evidence" value="ECO:0007669"/>
    <property type="project" value="InterPro"/>
</dbReference>
<dbReference type="GO" id="GO:0008081">
    <property type="term" value="F:phosphoric diester hydrolase activity"/>
    <property type="evidence" value="ECO:0007669"/>
    <property type="project" value="TreeGrafter"/>
</dbReference>
<dbReference type="NCBIfam" id="TIGR00633">
    <property type="entry name" value="xth"/>
    <property type="match status" value="1"/>
</dbReference>
<feature type="domain" description="Endonuclease/exonuclease/phosphatase" evidence="16">
    <location>
        <begin position="527"/>
        <end position="766"/>
    </location>
</feature>
<feature type="compositionally biased region" description="Basic and acidic residues" evidence="15">
    <location>
        <begin position="180"/>
        <end position="219"/>
    </location>
</feature>
<name>A0A6A4JTV2_APOLU</name>
<evidence type="ECO:0000256" key="12">
    <source>
        <dbReference type="PIRSR" id="PIRSR604808-2"/>
    </source>
</evidence>
<feature type="compositionally biased region" description="Basic and acidic residues" evidence="15">
    <location>
        <begin position="481"/>
        <end position="503"/>
    </location>
</feature>
<feature type="compositionally biased region" description="Basic and acidic residues" evidence="15">
    <location>
        <begin position="68"/>
        <end position="107"/>
    </location>
</feature>
<feature type="active site" description="Proton donor/acceptor" evidence="11">
    <location>
        <position position="668"/>
    </location>
</feature>
<evidence type="ECO:0000256" key="4">
    <source>
        <dbReference type="ARBA" id="ARBA00007092"/>
    </source>
</evidence>
<evidence type="ECO:0000256" key="2">
    <source>
        <dbReference type="ARBA" id="ARBA00001936"/>
    </source>
</evidence>
<dbReference type="AlphaFoldDB" id="A0A6A4JTV2"/>
<dbReference type="FunFam" id="3.60.10.10:FF:000009">
    <property type="entry name" value="DNA-(apurinic or apyrimidinic site) lyase"/>
    <property type="match status" value="1"/>
</dbReference>
<dbReference type="SUPFAM" id="SSF56219">
    <property type="entry name" value="DNase I-like"/>
    <property type="match status" value="1"/>
</dbReference>
<comment type="cofactor">
    <cofactor evidence="12 14">
        <name>Mg(2+)</name>
        <dbReference type="ChEBI" id="CHEBI:18420"/>
    </cofactor>
    <cofactor evidence="12 14">
        <name>Mn(2+)</name>
        <dbReference type="ChEBI" id="CHEBI:29035"/>
    </cofactor>
    <text evidence="12 14">Probably binds two magnesium or manganese ions per subunit.</text>
</comment>
<dbReference type="GO" id="GO:0006284">
    <property type="term" value="P:base-excision repair"/>
    <property type="evidence" value="ECO:0007669"/>
    <property type="project" value="TreeGrafter"/>
</dbReference>
<feature type="active site" description="Proton acceptor" evidence="11">
    <location>
        <position position="766"/>
    </location>
</feature>